<organism evidence="1">
    <name type="scientific">Trepomonas sp. PC1</name>
    <dbReference type="NCBI Taxonomy" id="1076344"/>
    <lineage>
        <taxon>Eukaryota</taxon>
        <taxon>Metamonada</taxon>
        <taxon>Diplomonadida</taxon>
        <taxon>Hexamitidae</taxon>
        <taxon>Hexamitinae</taxon>
        <taxon>Trepomonas</taxon>
    </lineage>
</organism>
<reference evidence="1" key="1">
    <citation type="submission" date="2015-07" db="EMBL/GenBank/DDBJ databases">
        <title>Adaptation to a free-living lifestyle via gene acquisitions in the diplomonad Trepomonas sp. PC1.</title>
        <authorList>
            <person name="Xu F."/>
            <person name="Jerlstrom-Hultqvist J."/>
            <person name="Kolisko M."/>
            <person name="Simpson A.G.B."/>
            <person name="Roger A.J."/>
            <person name="Svard S.G."/>
            <person name="Andersson J.O."/>
        </authorList>
    </citation>
    <scope>NUCLEOTIDE SEQUENCE</scope>
    <source>
        <strain evidence="1">PC1</strain>
    </source>
</reference>
<accession>A0A146K3D2</accession>
<gene>
    <name evidence="1" type="ORF">TPC1_30466</name>
</gene>
<feature type="non-terminal residue" evidence="1">
    <location>
        <position position="604"/>
    </location>
</feature>
<dbReference type="EMBL" id="GDID01006567">
    <property type="protein sequence ID" value="JAP90039.1"/>
    <property type="molecule type" value="Transcribed_RNA"/>
</dbReference>
<feature type="non-terminal residue" evidence="1">
    <location>
        <position position="1"/>
    </location>
</feature>
<evidence type="ECO:0000313" key="1">
    <source>
        <dbReference type="EMBL" id="JAP90039.1"/>
    </source>
</evidence>
<name>A0A146K3D2_9EUKA</name>
<dbReference type="AlphaFoldDB" id="A0A146K3D2"/>
<sequence length="604" mass="71150">IINSYSVNDLKKILNTDNCQVFQEPIHQLQENGDIAESIQEELDWNAVQLNNDHLKLLQLFNLTSILNSQTNNEYTTKIMKVFEQITKEMKVQQYFDPSNDKLSNFYHANSATILSFINDKIQQLMTPNYHKTCLGSEQNFTVNAYCDNDSYKFEQTFKQSLLLQISQVVFNFKEQDYQIILQLDFRQRYEKDSVQLSKFNSQFKIYVFSLNKMTTQIIYPELKKFSIQDQQTTVIQFPFIPINNDVQQGFPTIPTQRLESMINQEYQKKLGDPKNKIIYILDKYSSCFSIKELIQNKVHQLNVQNHIKNCLIQQIGTNGDIYIFMEIALFQLFKREYYFKNKQNIIDAKAKKKKKRELIVRESNLLSAKPQIVWQYPNTQRQEIGYSGLFKKVLKPNQKQFNDLLSNQEHTTVNLADNYMTINTIPAHYQYLSFSSFNAFQNFKILANIKTNEKQINAQIINKFNIHCDIDTYKQLKKFFKIICLGNTYTLYSYLTNTELELFYPNKIQFINLTPQLNEFVQKIYSSSNIDESQKFTLSVIQNQGVVQLFQIHCQKSDTIKTALMKIPYIKIKKYQVTLKEEDVDVSQQIQTVFDNVNKGQIN</sequence>
<proteinExistence type="predicted"/>
<protein>
    <submittedName>
        <fullName evidence="1">Uncharacterized protein</fullName>
    </submittedName>
</protein>